<organism evidence="8 9">
    <name type="scientific">Teratosphaeria nubilosa</name>
    <dbReference type="NCBI Taxonomy" id="161662"/>
    <lineage>
        <taxon>Eukaryota</taxon>
        <taxon>Fungi</taxon>
        <taxon>Dikarya</taxon>
        <taxon>Ascomycota</taxon>
        <taxon>Pezizomycotina</taxon>
        <taxon>Dothideomycetes</taxon>
        <taxon>Dothideomycetidae</taxon>
        <taxon>Mycosphaerellales</taxon>
        <taxon>Teratosphaeriaceae</taxon>
        <taxon>Teratosphaeria</taxon>
    </lineage>
</organism>
<keyword evidence="9" id="KW-1185">Reference proteome</keyword>
<keyword evidence="3 6" id="KW-0812">Transmembrane</keyword>
<dbReference type="InterPro" id="IPR001104">
    <property type="entry name" value="3-oxo-5_a-steroid_4-DH_C"/>
</dbReference>
<evidence type="ECO:0000256" key="6">
    <source>
        <dbReference type="SAM" id="Phobius"/>
    </source>
</evidence>
<evidence type="ECO:0000313" key="9">
    <source>
        <dbReference type="Proteomes" id="UP000799436"/>
    </source>
</evidence>
<evidence type="ECO:0000256" key="2">
    <source>
        <dbReference type="ARBA" id="ARBA00007742"/>
    </source>
</evidence>
<dbReference type="GO" id="GO:0016627">
    <property type="term" value="F:oxidoreductase activity, acting on the CH-CH group of donors"/>
    <property type="evidence" value="ECO:0007669"/>
    <property type="project" value="InterPro"/>
</dbReference>
<dbReference type="InterPro" id="IPR039357">
    <property type="entry name" value="SRD5A/TECR"/>
</dbReference>
<dbReference type="EMBL" id="ML995811">
    <property type="protein sequence ID" value="KAF2773339.1"/>
    <property type="molecule type" value="Genomic_DNA"/>
</dbReference>
<dbReference type="PROSITE" id="PS50244">
    <property type="entry name" value="S5A_REDUCTASE"/>
    <property type="match status" value="1"/>
</dbReference>
<accession>A0A6G1LL90</accession>
<dbReference type="OrthoDB" id="5788137at2759"/>
<keyword evidence="5 6" id="KW-0472">Membrane</keyword>
<comment type="similarity">
    <text evidence="2">Belongs to the steroid 5-alpha reductase family.</text>
</comment>
<feature type="transmembrane region" description="Helical" evidence="6">
    <location>
        <begin position="276"/>
        <end position="297"/>
    </location>
</feature>
<evidence type="ECO:0000259" key="7">
    <source>
        <dbReference type="Pfam" id="PF02544"/>
    </source>
</evidence>
<dbReference type="GO" id="GO:0016020">
    <property type="term" value="C:membrane"/>
    <property type="evidence" value="ECO:0007669"/>
    <property type="project" value="UniProtKB-SubCell"/>
</dbReference>
<dbReference type="AlphaFoldDB" id="A0A6G1LL90"/>
<evidence type="ECO:0000256" key="5">
    <source>
        <dbReference type="ARBA" id="ARBA00023136"/>
    </source>
</evidence>
<dbReference type="PANTHER" id="PTHR10556">
    <property type="entry name" value="3-OXO-5-ALPHA-STEROID 4-DEHYDROGENASE"/>
    <property type="match status" value="1"/>
</dbReference>
<evidence type="ECO:0000256" key="3">
    <source>
        <dbReference type="ARBA" id="ARBA00022692"/>
    </source>
</evidence>
<dbReference type="PANTHER" id="PTHR10556:SF43">
    <property type="entry name" value="STEROID 5-ALPHA-REDUCTASE DET2"/>
    <property type="match status" value="1"/>
</dbReference>
<proteinExistence type="inferred from homology"/>
<gene>
    <name evidence="8" type="ORF">EJ03DRAFT_126031</name>
</gene>
<name>A0A6G1LL90_9PEZI</name>
<dbReference type="Pfam" id="PF02544">
    <property type="entry name" value="Steroid_dh"/>
    <property type="match status" value="1"/>
</dbReference>
<feature type="transmembrane region" description="Helical" evidence="6">
    <location>
        <begin position="168"/>
        <end position="185"/>
    </location>
</feature>
<feature type="domain" description="3-oxo-5-alpha-steroid 4-dehydrogenase C-terminal" evidence="7">
    <location>
        <begin position="166"/>
        <end position="250"/>
    </location>
</feature>
<protein>
    <submittedName>
        <fullName evidence="8">3-oxo-5-alpha-steroid 4-dehydrogenase family protein</fullName>
    </submittedName>
</protein>
<reference evidence="8" key="1">
    <citation type="journal article" date="2020" name="Stud. Mycol.">
        <title>101 Dothideomycetes genomes: a test case for predicting lifestyles and emergence of pathogens.</title>
        <authorList>
            <person name="Haridas S."/>
            <person name="Albert R."/>
            <person name="Binder M."/>
            <person name="Bloem J."/>
            <person name="Labutti K."/>
            <person name="Salamov A."/>
            <person name="Andreopoulos B."/>
            <person name="Baker S."/>
            <person name="Barry K."/>
            <person name="Bills G."/>
            <person name="Bluhm B."/>
            <person name="Cannon C."/>
            <person name="Castanera R."/>
            <person name="Culley D."/>
            <person name="Daum C."/>
            <person name="Ezra D."/>
            <person name="Gonzalez J."/>
            <person name="Henrissat B."/>
            <person name="Kuo A."/>
            <person name="Liang C."/>
            <person name="Lipzen A."/>
            <person name="Lutzoni F."/>
            <person name="Magnuson J."/>
            <person name="Mondo S."/>
            <person name="Nolan M."/>
            <person name="Ohm R."/>
            <person name="Pangilinan J."/>
            <person name="Park H.-J."/>
            <person name="Ramirez L."/>
            <person name="Alfaro M."/>
            <person name="Sun H."/>
            <person name="Tritt A."/>
            <person name="Yoshinaga Y."/>
            <person name="Zwiers L.-H."/>
            <person name="Turgeon B."/>
            <person name="Goodwin S."/>
            <person name="Spatafora J."/>
            <person name="Crous P."/>
            <person name="Grigoriev I."/>
        </authorList>
    </citation>
    <scope>NUCLEOTIDE SEQUENCE</scope>
    <source>
        <strain evidence="8">CBS 116005</strain>
    </source>
</reference>
<sequence length="329" mass="36658">MAATSSITLGPSAYTTLLQIFQWGPLASIPQWLSDYHPCGKFSRSTGANVPGRLAWFLMESVGPVHMLWILYSLSPNHSITELPAWNKLAAALYMVHYFNRAVVGPLFVAPSMSPVGLELLCIVSIHNWYNTAILAPWIAGARTYDVEGYPGLRTTAVAAPERRIEAMIAYMGIALFGLGMLNNIRAERRLWRMRRQQALDQSKGGSVSYAKVYVLPPKDGLFRSTLCPHYFWEWVEWFGYVLVGTAVRSTAPVTASRPSIKLAPWLRPVAELTRWAGVPMPLAPLAYVLIFVSVMLPQARRSLRWYRQKFGDEGVAGRSAVIPGVSFL</sequence>
<dbReference type="GO" id="GO:0006629">
    <property type="term" value="P:lipid metabolic process"/>
    <property type="evidence" value="ECO:0007669"/>
    <property type="project" value="InterPro"/>
</dbReference>
<dbReference type="Proteomes" id="UP000799436">
    <property type="component" value="Unassembled WGS sequence"/>
</dbReference>
<keyword evidence="4 6" id="KW-1133">Transmembrane helix</keyword>
<evidence type="ECO:0000256" key="1">
    <source>
        <dbReference type="ARBA" id="ARBA00004141"/>
    </source>
</evidence>
<evidence type="ECO:0000313" key="8">
    <source>
        <dbReference type="EMBL" id="KAF2773339.1"/>
    </source>
</evidence>
<comment type="subcellular location">
    <subcellularLocation>
        <location evidence="1">Membrane</location>
        <topology evidence="1">Multi-pass membrane protein</topology>
    </subcellularLocation>
</comment>
<evidence type="ECO:0000256" key="4">
    <source>
        <dbReference type="ARBA" id="ARBA00022989"/>
    </source>
</evidence>